<comment type="caution">
    <text evidence="1">The sequence shown here is derived from an EMBL/GenBank/DDBJ whole genome shotgun (WGS) entry which is preliminary data.</text>
</comment>
<name>A0AAN7SGC3_MYCAM</name>
<gene>
    <name evidence="1" type="ORF">QYF61_015685</name>
</gene>
<proteinExistence type="predicted"/>
<dbReference type="Proteomes" id="UP001333110">
    <property type="component" value="Unassembled WGS sequence"/>
</dbReference>
<protein>
    <submittedName>
        <fullName evidence="1">Uncharacterized protein</fullName>
    </submittedName>
</protein>
<evidence type="ECO:0000313" key="2">
    <source>
        <dbReference type="Proteomes" id="UP001333110"/>
    </source>
</evidence>
<sequence>MLAGPDPLVILYMPCDSTQDDLLHQLPRHRVEWILTGIAAHLLLAVKFIMAFVIPDKPRDIQIKLAKLEFESLEALKQQEMQEKKNAVTDLCIIFTDQMLLHNMIVFWHVKVAVLSSKNLLLQAKQSQLPQPLLTRLVLQTLHQLRCPSLHTLQHLNVSLVVRGPKLNTGFEVRPHQCQVQGHNHFPSPAGHTMSDTSQDAVGFLGHLGTLLACIQPAVDQHPQVLFCQAAFQPLFPKPVALHGAVVAQVQDLTLSLKPHTIDLSPLIQPVQIPLQSLPTLEQINTPTQLRVSCKLTEECPAFLDPFVLQDCLPRDSVNQSPKQAQVCPPEVQGSILADHPSYFSKNRKLYHFVITTPKMASNHHITHKSFSVHKQQVQILSASKKSREVTLHLCSALVRPHLEYCVQFWAPQYRRDLDLMDCPMKGHEDDEGTGASLL</sequence>
<dbReference type="EMBL" id="JAUNZN010000002">
    <property type="protein sequence ID" value="KAK4827238.1"/>
    <property type="molecule type" value="Genomic_DNA"/>
</dbReference>
<organism evidence="1 2">
    <name type="scientific">Mycteria americana</name>
    <name type="common">Wood stork</name>
    <dbReference type="NCBI Taxonomy" id="33587"/>
    <lineage>
        <taxon>Eukaryota</taxon>
        <taxon>Metazoa</taxon>
        <taxon>Chordata</taxon>
        <taxon>Craniata</taxon>
        <taxon>Vertebrata</taxon>
        <taxon>Euteleostomi</taxon>
        <taxon>Archelosauria</taxon>
        <taxon>Archosauria</taxon>
        <taxon>Dinosauria</taxon>
        <taxon>Saurischia</taxon>
        <taxon>Theropoda</taxon>
        <taxon>Coelurosauria</taxon>
        <taxon>Aves</taxon>
        <taxon>Neognathae</taxon>
        <taxon>Neoaves</taxon>
        <taxon>Aequornithes</taxon>
        <taxon>Ciconiiformes</taxon>
        <taxon>Ciconiidae</taxon>
        <taxon>Mycteria</taxon>
    </lineage>
</organism>
<dbReference type="AlphaFoldDB" id="A0AAN7SGC3"/>
<reference evidence="1 2" key="1">
    <citation type="journal article" date="2023" name="J. Hered.">
        <title>Chromosome-level genome of the wood stork (Mycteria americana) provides insight into avian chromosome evolution.</title>
        <authorList>
            <person name="Flamio R. Jr."/>
            <person name="Ramstad K.M."/>
        </authorList>
    </citation>
    <scope>NUCLEOTIDE SEQUENCE [LARGE SCALE GENOMIC DNA]</scope>
    <source>
        <strain evidence="1">JAX WOST 10</strain>
    </source>
</reference>
<accession>A0AAN7SGC3</accession>
<evidence type="ECO:0000313" key="1">
    <source>
        <dbReference type="EMBL" id="KAK4827238.1"/>
    </source>
</evidence>
<keyword evidence="2" id="KW-1185">Reference proteome</keyword>